<dbReference type="Proteomes" id="UP000664132">
    <property type="component" value="Unassembled WGS sequence"/>
</dbReference>
<feature type="region of interest" description="Disordered" evidence="1">
    <location>
        <begin position="325"/>
        <end position="350"/>
    </location>
</feature>
<sequence length="350" mass="38694">MCSSPIPSAPQSETDENFIPSPNTSSPSAAPATSPLYPYNKVLALLLCWEDEQDGVWREITDLQGVFECAYNFDTEIYRIPSKNPETNLLDKIQELKEKVEKEETLVIVFYGGHGGMVPSKENKPSFEWHALGSDQLAQLYPVGPQMLPSTQMLALHTWMSPVRWEIVEKALQTIPGDLLILIDSCDASAAVTQIKPDNLSRRIDFITACGSHNASTPLPRHTYNNRLGGTFTDILVHVLSQKAQTGEVFTVANLHFGVMQRMAEISLETKHAPSTPFYFSVGLIKGMQEPSVRLKVLGRKHEKGDGKNEAGEEDEKKHVEIEALDKGVGGMTLKQGPDAKKARKETAHA</sequence>
<evidence type="ECO:0000256" key="1">
    <source>
        <dbReference type="SAM" id="MobiDB-lite"/>
    </source>
</evidence>
<dbReference type="InterPro" id="IPR011600">
    <property type="entry name" value="Pept_C14_caspase"/>
</dbReference>
<keyword evidence="4" id="KW-1185">Reference proteome</keyword>
<evidence type="ECO:0000313" key="3">
    <source>
        <dbReference type="EMBL" id="KAG4416107.1"/>
    </source>
</evidence>
<feature type="compositionally biased region" description="Polar residues" evidence="1">
    <location>
        <begin position="1"/>
        <end position="12"/>
    </location>
</feature>
<dbReference type="GO" id="GO:0006508">
    <property type="term" value="P:proteolysis"/>
    <property type="evidence" value="ECO:0007669"/>
    <property type="project" value="InterPro"/>
</dbReference>
<organism evidence="3 4">
    <name type="scientific">Cadophora malorum</name>
    <dbReference type="NCBI Taxonomy" id="108018"/>
    <lineage>
        <taxon>Eukaryota</taxon>
        <taxon>Fungi</taxon>
        <taxon>Dikarya</taxon>
        <taxon>Ascomycota</taxon>
        <taxon>Pezizomycotina</taxon>
        <taxon>Leotiomycetes</taxon>
        <taxon>Helotiales</taxon>
        <taxon>Ploettnerulaceae</taxon>
        <taxon>Cadophora</taxon>
    </lineage>
</organism>
<evidence type="ECO:0000313" key="4">
    <source>
        <dbReference type="Proteomes" id="UP000664132"/>
    </source>
</evidence>
<dbReference type="OrthoDB" id="4760831at2759"/>
<feature type="region of interest" description="Disordered" evidence="1">
    <location>
        <begin position="299"/>
        <end position="318"/>
    </location>
</feature>
<feature type="compositionally biased region" description="Basic and acidic residues" evidence="1">
    <location>
        <begin position="303"/>
        <end position="318"/>
    </location>
</feature>
<dbReference type="AlphaFoldDB" id="A0A8H7TAH2"/>
<feature type="compositionally biased region" description="Basic and acidic residues" evidence="1">
    <location>
        <begin position="338"/>
        <end position="350"/>
    </location>
</feature>
<dbReference type="EMBL" id="JAFJYH010000197">
    <property type="protein sequence ID" value="KAG4416107.1"/>
    <property type="molecule type" value="Genomic_DNA"/>
</dbReference>
<dbReference type="GO" id="GO:0004197">
    <property type="term" value="F:cysteine-type endopeptidase activity"/>
    <property type="evidence" value="ECO:0007669"/>
    <property type="project" value="InterPro"/>
</dbReference>
<feature type="compositionally biased region" description="Low complexity" evidence="1">
    <location>
        <begin position="20"/>
        <end position="31"/>
    </location>
</feature>
<dbReference type="Pfam" id="PF00656">
    <property type="entry name" value="Peptidase_C14"/>
    <property type="match status" value="1"/>
</dbReference>
<evidence type="ECO:0000259" key="2">
    <source>
        <dbReference type="Pfam" id="PF00656"/>
    </source>
</evidence>
<proteinExistence type="predicted"/>
<name>A0A8H7TAH2_9HELO</name>
<gene>
    <name evidence="3" type="ORF">IFR04_010750</name>
</gene>
<accession>A0A8H7TAH2</accession>
<feature type="region of interest" description="Disordered" evidence="1">
    <location>
        <begin position="1"/>
        <end position="31"/>
    </location>
</feature>
<dbReference type="Gene3D" id="3.40.50.1460">
    <property type="match status" value="1"/>
</dbReference>
<comment type="caution">
    <text evidence="3">The sequence shown here is derived from an EMBL/GenBank/DDBJ whole genome shotgun (WGS) entry which is preliminary data.</text>
</comment>
<feature type="domain" description="Peptidase C14 caspase" evidence="2">
    <location>
        <begin position="55"/>
        <end position="269"/>
    </location>
</feature>
<reference evidence="3" key="1">
    <citation type="submission" date="2021-02" db="EMBL/GenBank/DDBJ databases">
        <title>Genome sequence Cadophora malorum strain M34.</title>
        <authorList>
            <person name="Stefanovic E."/>
            <person name="Vu D."/>
            <person name="Scully C."/>
            <person name="Dijksterhuis J."/>
            <person name="Roader J."/>
            <person name="Houbraken J."/>
        </authorList>
    </citation>
    <scope>NUCLEOTIDE SEQUENCE</scope>
    <source>
        <strain evidence="3">M34</strain>
    </source>
</reference>
<protein>
    <recommendedName>
        <fullName evidence="2">Peptidase C14 caspase domain-containing protein</fullName>
    </recommendedName>
</protein>